<proteinExistence type="predicted"/>
<dbReference type="AlphaFoldDB" id="A0A7L7KX06"/>
<evidence type="ECO:0008006" key="3">
    <source>
        <dbReference type="Google" id="ProtNLM"/>
    </source>
</evidence>
<sequence length="643" mass="71622">MKTILLLLKFILPLVLALCLFFIVHPEAILADNSIASVQYHTPTPNPTGGFGVWATGGFDKQPTTSYYTTVGDPIKITTHTVRSTLSFGLNPFETVYHRWFISNDDGKFSQIPNETRNSLIYTPQQTGTYYIQLYTYYEGLFTKDKFYSDVITVHVLKKSIDADFLNISIDKNYLYNVKDSSNNGIVPKDAYATANPDPEDATGDISWSLDKPDLATIDENGHIVANSDGKSGIVKITGSIKNNDGSIITSKPQIIKIGGGLDNQTVHANQPATFHIQTDTDSQRDDDKDIKITWYKRSTNGQVTQLQTQTDPMTYVTSPTTKTENGDEFYAQISVKKNTIRTNSAVLNVLPPTDPNINIKSSIEDTTFHPAENTDSVINKVSSNDKLVINSKIYNSGYKNFPNSSLSIPLFPLDDKNNFNIDGITINKQPLATDDYQIVNNNFNNQKELIINLKDLKISDTKNVEIDLTTPTINAEQTINSTPYFSGTTDDSSDFQSESNKLQINLTPNQITLNPHSIQFDPIAQFQKGAIKYRTAATNAPHAVVSVEGSQRKTGNKYLFVKQAYPLQDNKRDILGANLFYKINNSIQSINNKVLVEEADGDMPLTSVIWNKKDGLLLKVNSNQIEPGQYSTKLNWTIENSI</sequence>
<evidence type="ECO:0000313" key="1">
    <source>
        <dbReference type="EMBL" id="QMT83524.1"/>
    </source>
</evidence>
<dbReference type="Gene3D" id="2.60.40.1080">
    <property type="match status" value="1"/>
</dbReference>
<evidence type="ECO:0000313" key="2">
    <source>
        <dbReference type="Proteomes" id="UP000514410"/>
    </source>
</evidence>
<keyword evidence="2" id="KW-1185">Reference proteome</keyword>
<accession>A0A7L7KX06</accession>
<dbReference type="KEGG" id="cpab:G6534_02150"/>
<organism evidence="1 2">
    <name type="scientific">Companilactobacillus pabuli</name>
    <dbReference type="NCBI Taxonomy" id="2714036"/>
    <lineage>
        <taxon>Bacteria</taxon>
        <taxon>Bacillati</taxon>
        <taxon>Bacillota</taxon>
        <taxon>Bacilli</taxon>
        <taxon>Lactobacillales</taxon>
        <taxon>Lactobacillaceae</taxon>
        <taxon>Companilactobacillus</taxon>
    </lineage>
</organism>
<protein>
    <recommendedName>
        <fullName evidence="3">BIG2 domain-containing protein</fullName>
    </recommendedName>
</protein>
<dbReference type="RefSeq" id="WP_182083101.1">
    <property type="nucleotide sequence ID" value="NZ_CP049366.1"/>
</dbReference>
<gene>
    <name evidence="1" type="ORF">G6534_02150</name>
</gene>
<reference evidence="1 2" key="1">
    <citation type="submission" date="2020-02" db="EMBL/GenBank/DDBJ databases">
        <title>Complete Genome Sequence of Lactobacillus sp. NFFJ11 Isolated from animal feed.</title>
        <authorList>
            <person name="Jung J.Y."/>
        </authorList>
    </citation>
    <scope>NUCLEOTIDE SEQUENCE [LARGE SCALE GENOMIC DNA]</scope>
    <source>
        <strain evidence="1 2">NFFJ11</strain>
    </source>
</reference>
<dbReference type="Proteomes" id="UP000514410">
    <property type="component" value="Chromosome"/>
</dbReference>
<dbReference type="EMBL" id="CP049366">
    <property type="protein sequence ID" value="QMT83524.1"/>
    <property type="molecule type" value="Genomic_DNA"/>
</dbReference>
<name>A0A7L7KX06_9LACO</name>